<feature type="transmembrane region" description="Helical" evidence="6">
    <location>
        <begin position="46"/>
        <end position="65"/>
    </location>
</feature>
<gene>
    <name evidence="7" type="ORF">SAMN05660860_00230</name>
</gene>
<comment type="similarity">
    <text evidence="2">Belongs to the acetate uptake transporter (AceTr) (TC 2.A.96) family.</text>
</comment>
<feature type="transmembrane region" description="Helical" evidence="6">
    <location>
        <begin position="72"/>
        <end position="93"/>
    </location>
</feature>
<dbReference type="GO" id="GO:0005886">
    <property type="term" value="C:plasma membrane"/>
    <property type="evidence" value="ECO:0007669"/>
    <property type="project" value="TreeGrafter"/>
</dbReference>
<name>A0A1G9ISY7_9BACT</name>
<dbReference type="RefSeq" id="WP_052446506.1">
    <property type="nucleotide sequence ID" value="NZ_FNGU01000001.1"/>
</dbReference>
<proteinExistence type="inferred from homology"/>
<protein>
    <recommendedName>
        <fullName evidence="9">Succinate-acetate transporter protein</fullName>
    </recommendedName>
</protein>
<organism evidence="7 8">
    <name type="scientific">Geoalkalibacter ferrihydriticus</name>
    <dbReference type="NCBI Taxonomy" id="392333"/>
    <lineage>
        <taxon>Bacteria</taxon>
        <taxon>Pseudomonadati</taxon>
        <taxon>Thermodesulfobacteriota</taxon>
        <taxon>Desulfuromonadia</taxon>
        <taxon>Desulfuromonadales</taxon>
        <taxon>Geoalkalibacteraceae</taxon>
        <taxon>Geoalkalibacter</taxon>
    </lineage>
</organism>
<keyword evidence="5 6" id="KW-0472">Membrane</keyword>
<dbReference type="OrthoDB" id="9787939at2"/>
<evidence type="ECO:0000313" key="7">
    <source>
        <dbReference type="EMBL" id="SDL28280.1"/>
    </source>
</evidence>
<dbReference type="InterPro" id="IPR000791">
    <property type="entry name" value="Gpr1/Fun34/SatP-like"/>
</dbReference>
<feature type="transmembrane region" description="Helical" evidence="6">
    <location>
        <begin position="159"/>
        <end position="178"/>
    </location>
</feature>
<feature type="transmembrane region" description="Helical" evidence="6">
    <location>
        <begin position="135"/>
        <end position="153"/>
    </location>
</feature>
<dbReference type="AlphaFoldDB" id="A0A1G9ISY7"/>
<evidence type="ECO:0000256" key="5">
    <source>
        <dbReference type="ARBA" id="ARBA00023136"/>
    </source>
</evidence>
<evidence type="ECO:0008006" key="9">
    <source>
        <dbReference type="Google" id="ProtNLM"/>
    </source>
</evidence>
<evidence type="ECO:0000256" key="1">
    <source>
        <dbReference type="ARBA" id="ARBA00004141"/>
    </source>
</evidence>
<sequence length="193" mass="20171">MKSQPTPVSTKDQALCQTHSPSGFLTLGLCSLLLGLYQAGLIAHPALVAVGFVYGGLSQAVTGVHEWRHGNAFGAAAFVSCGLFWLSLLPILVLPGAGIGQPFETFASVPYLIMWSLFIGILAHGAGQVQKFTGLLFGALALLLAFVAAALVWEPFALRQAACLIGVGTGLLATYKGLSLQTLRFTRRGSLAA</sequence>
<dbReference type="NCBIfam" id="NF038013">
    <property type="entry name" value="AceTr_1"/>
    <property type="match status" value="1"/>
</dbReference>
<evidence type="ECO:0000313" key="8">
    <source>
        <dbReference type="Proteomes" id="UP000182146"/>
    </source>
</evidence>
<reference evidence="7 8" key="1">
    <citation type="submission" date="2016-10" db="EMBL/GenBank/DDBJ databases">
        <authorList>
            <person name="de Groot N.N."/>
        </authorList>
    </citation>
    <scope>NUCLEOTIDE SEQUENCE [LARGE SCALE GENOMIC DNA]</scope>
    <source>
        <strain evidence="7 8">DSM 17813</strain>
    </source>
</reference>
<dbReference type="InterPro" id="IPR047623">
    <property type="entry name" value="SatP"/>
</dbReference>
<evidence type="ECO:0000256" key="2">
    <source>
        <dbReference type="ARBA" id="ARBA00005587"/>
    </source>
</evidence>
<dbReference type="PANTHER" id="PTHR30178">
    <property type="entry name" value="INNER MEMBRANE PROTEIN YAAH"/>
    <property type="match status" value="1"/>
</dbReference>
<comment type="subcellular location">
    <subcellularLocation>
        <location evidence="1">Membrane</location>
        <topology evidence="1">Multi-pass membrane protein</topology>
    </subcellularLocation>
</comment>
<dbReference type="Pfam" id="PF01184">
    <property type="entry name" value="Gpr1_Fun34_YaaH"/>
    <property type="match status" value="1"/>
</dbReference>
<dbReference type="Proteomes" id="UP000182146">
    <property type="component" value="Unassembled WGS sequence"/>
</dbReference>
<accession>A0A1G9ISY7</accession>
<dbReference type="GO" id="GO:0071422">
    <property type="term" value="P:succinate transmembrane transport"/>
    <property type="evidence" value="ECO:0007669"/>
    <property type="project" value="TreeGrafter"/>
</dbReference>
<evidence type="ECO:0000256" key="6">
    <source>
        <dbReference type="SAM" id="Phobius"/>
    </source>
</evidence>
<keyword evidence="3 6" id="KW-0812">Transmembrane</keyword>
<evidence type="ECO:0000256" key="3">
    <source>
        <dbReference type="ARBA" id="ARBA00022692"/>
    </source>
</evidence>
<evidence type="ECO:0000256" key="4">
    <source>
        <dbReference type="ARBA" id="ARBA00022989"/>
    </source>
</evidence>
<dbReference type="EMBL" id="FNGU01000001">
    <property type="protein sequence ID" value="SDL28280.1"/>
    <property type="molecule type" value="Genomic_DNA"/>
</dbReference>
<keyword evidence="4 6" id="KW-1133">Transmembrane helix</keyword>
<feature type="transmembrane region" description="Helical" evidence="6">
    <location>
        <begin position="105"/>
        <end position="123"/>
    </location>
</feature>
<dbReference type="GO" id="GO:0015360">
    <property type="term" value="F:acetate:proton symporter activity"/>
    <property type="evidence" value="ECO:0007669"/>
    <property type="project" value="TreeGrafter"/>
</dbReference>
<dbReference type="PANTHER" id="PTHR30178:SF3">
    <property type="entry name" value="SUCCINATE-ACETATE_PROTON SYMPORTER SATP"/>
    <property type="match status" value="1"/>
</dbReference>